<dbReference type="OrthoDB" id="9808735at2"/>
<dbReference type="Proteomes" id="UP000316968">
    <property type="component" value="Chromosome"/>
</dbReference>
<dbReference type="InterPro" id="IPR058840">
    <property type="entry name" value="AAA_SelU"/>
</dbReference>
<dbReference type="AlphaFoldDB" id="A0A4Y6V043"/>
<dbReference type="Pfam" id="PF00581">
    <property type="entry name" value="Rhodanese"/>
    <property type="match status" value="1"/>
</dbReference>
<protein>
    <submittedName>
        <fullName evidence="3">tRNA 2-selenouridine(34) synthase MnmH</fullName>
    </submittedName>
</protein>
<dbReference type="PROSITE" id="PS50206">
    <property type="entry name" value="RHODANESE_3"/>
    <property type="match status" value="1"/>
</dbReference>
<feature type="domain" description="Rhodanese" evidence="2">
    <location>
        <begin position="15"/>
        <end position="131"/>
    </location>
</feature>
<dbReference type="InterPro" id="IPR001763">
    <property type="entry name" value="Rhodanese-like_dom"/>
</dbReference>
<dbReference type="SUPFAM" id="SSF52540">
    <property type="entry name" value="P-loop containing nucleoside triphosphate hydrolases"/>
    <property type="match status" value="1"/>
</dbReference>
<dbReference type="EMBL" id="CP041217">
    <property type="protein sequence ID" value="QDH22046.1"/>
    <property type="molecule type" value="Genomic_DNA"/>
</dbReference>
<dbReference type="PANTHER" id="PTHR30401">
    <property type="entry name" value="TRNA 2-SELENOURIDINE SYNTHASE"/>
    <property type="match status" value="1"/>
</dbReference>
<dbReference type="Gene3D" id="3.40.250.10">
    <property type="entry name" value="Rhodanese-like domain"/>
    <property type="match status" value="1"/>
</dbReference>
<sequence>MFQDITIEELLAKRASGEIATIDVRSPSEYRSASIPGSLNIPLFDDAQRAEVGTLYTQVGVEEAKERGLQIASAKLPEFIRQFKEIEGQKAVFCWRGGMRSRTTATVLDLMGIRAYRLSGGFRAYRRWVVEQLEHFDLKARAIVLGGNTGNGKTAILHRLLQEGYPVVDLEGMAGHRGSVFGGIGVEVRNQKSFDSLLLERLLQVGSGPYLLIEAESKRIGRVEVPAFLMDAKERGLQLRISLPIEERVRHILEDYRPEENAEACMASFLRIKEHIHQPIAAEIHRLMTLGEYAGAVRMLLESYYDPKYDYSSDRLKAENTTLIEADTAEEAALRIKEILAAEYGA</sequence>
<dbReference type="SMART" id="SM00450">
    <property type="entry name" value="RHOD"/>
    <property type="match status" value="1"/>
</dbReference>
<evidence type="ECO:0000259" key="2">
    <source>
        <dbReference type="PROSITE" id="PS50206"/>
    </source>
</evidence>
<keyword evidence="4" id="KW-1185">Reference proteome</keyword>
<keyword evidence="1" id="KW-0711">Selenium</keyword>
<evidence type="ECO:0000313" key="4">
    <source>
        <dbReference type="Proteomes" id="UP000316968"/>
    </source>
</evidence>
<accession>A0A4Y6V043</accession>
<organism evidence="3 4">
    <name type="scientific">Saccharibacillus brassicae</name>
    <dbReference type="NCBI Taxonomy" id="2583377"/>
    <lineage>
        <taxon>Bacteria</taxon>
        <taxon>Bacillati</taxon>
        <taxon>Bacillota</taxon>
        <taxon>Bacilli</taxon>
        <taxon>Bacillales</taxon>
        <taxon>Paenibacillaceae</taxon>
        <taxon>Saccharibacillus</taxon>
    </lineage>
</organism>
<reference evidence="3 4" key="1">
    <citation type="submission" date="2019-06" db="EMBL/GenBank/DDBJ databases">
        <title>Saccharibacillus brassicae sp. nov., an endophytic bacterium isolated from Chinese cabbage seeds (Brassica pekinensis).</title>
        <authorList>
            <person name="Jiang L."/>
            <person name="Lee J."/>
            <person name="Kim S.W."/>
        </authorList>
    </citation>
    <scope>NUCLEOTIDE SEQUENCE [LARGE SCALE GENOMIC DNA]</scope>
    <source>
        <strain evidence="4">KCTC 43072 / ATSA2</strain>
    </source>
</reference>
<evidence type="ECO:0000256" key="1">
    <source>
        <dbReference type="ARBA" id="ARBA00023266"/>
    </source>
</evidence>
<name>A0A4Y6V043_SACBS</name>
<dbReference type="InterPro" id="IPR017582">
    <property type="entry name" value="SelU"/>
</dbReference>
<evidence type="ECO:0000313" key="3">
    <source>
        <dbReference type="EMBL" id="QDH22046.1"/>
    </source>
</evidence>
<dbReference type="Pfam" id="PF26341">
    <property type="entry name" value="AAA_SelU"/>
    <property type="match status" value="1"/>
</dbReference>
<dbReference type="InterPro" id="IPR027417">
    <property type="entry name" value="P-loop_NTPase"/>
</dbReference>
<proteinExistence type="predicted"/>
<dbReference type="GO" id="GO:0002098">
    <property type="term" value="P:tRNA wobble uridine modification"/>
    <property type="evidence" value="ECO:0007669"/>
    <property type="project" value="InterPro"/>
</dbReference>
<gene>
    <name evidence="3" type="primary">mnmH</name>
    <name evidence="3" type="ORF">FFV09_15060</name>
</gene>
<dbReference type="NCBIfam" id="TIGR03167">
    <property type="entry name" value="tRNA_sel_U_synt"/>
    <property type="match status" value="1"/>
</dbReference>
<dbReference type="GO" id="GO:0043828">
    <property type="term" value="F:tRNA 2-selenouridine synthase activity"/>
    <property type="evidence" value="ECO:0007669"/>
    <property type="project" value="InterPro"/>
</dbReference>
<dbReference type="PANTHER" id="PTHR30401:SF0">
    <property type="entry name" value="TRNA 2-SELENOURIDINE SYNTHASE"/>
    <property type="match status" value="1"/>
</dbReference>
<dbReference type="KEGG" id="saca:FFV09_15060"/>
<dbReference type="NCBIfam" id="NF008750">
    <property type="entry name" value="PRK11784.1-2"/>
    <property type="match status" value="1"/>
</dbReference>
<dbReference type="InterPro" id="IPR036873">
    <property type="entry name" value="Rhodanese-like_dom_sf"/>
</dbReference>
<dbReference type="RefSeq" id="WP_141448590.1">
    <property type="nucleotide sequence ID" value="NZ_CP041217.1"/>
</dbReference>
<dbReference type="SUPFAM" id="SSF52821">
    <property type="entry name" value="Rhodanese/Cell cycle control phosphatase"/>
    <property type="match status" value="1"/>
</dbReference>